<gene>
    <name evidence="1" type="ORF">C8J25_11312</name>
</gene>
<dbReference type="RefSeq" id="WP_107955821.1">
    <property type="nucleotide sequence ID" value="NZ_QAYE01000013.1"/>
</dbReference>
<evidence type="ECO:0000313" key="2">
    <source>
        <dbReference type="Proteomes" id="UP000244013"/>
    </source>
</evidence>
<name>A0A2T5TXJ9_9SPHN</name>
<sequence>MKKFLPFSAVLIVCGCQQEVAVPTAQELIANRPLLKEWQTKCDTGQYSHLTAEQKPRYCSTTEEANISVTEAAAAKSASDFYNANTRRK</sequence>
<organism evidence="1 2">
    <name type="scientific">Sphingomonas faeni</name>
    <dbReference type="NCBI Taxonomy" id="185950"/>
    <lineage>
        <taxon>Bacteria</taxon>
        <taxon>Pseudomonadati</taxon>
        <taxon>Pseudomonadota</taxon>
        <taxon>Alphaproteobacteria</taxon>
        <taxon>Sphingomonadales</taxon>
        <taxon>Sphingomonadaceae</taxon>
        <taxon>Sphingomonas</taxon>
    </lineage>
</organism>
<dbReference type="GeneID" id="91007666"/>
<reference evidence="1 2" key="1">
    <citation type="submission" date="2018-04" db="EMBL/GenBank/DDBJ databases">
        <title>Genomic Encyclopedia of Type Strains, Phase III (KMG-III): the genomes of soil and plant-associated and newly described type strains.</title>
        <authorList>
            <person name="Whitman W."/>
        </authorList>
    </citation>
    <scope>NUCLEOTIDE SEQUENCE [LARGE SCALE GENOMIC DNA]</scope>
    <source>
        <strain evidence="1 2">MA-olki</strain>
    </source>
</reference>
<evidence type="ECO:0000313" key="1">
    <source>
        <dbReference type="EMBL" id="PTW43949.1"/>
    </source>
</evidence>
<dbReference type="Proteomes" id="UP000244013">
    <property type="component" value="Unassembled WGS sequence"/>
</dbReference>
<dbReference type="PROSITE" id="PS51257">
    <property type="entry name" value="PROKAR_LIPOPROTEIN"/>
    <property type="match status" value="1"/>
</dbReference>
<dbReference type="EMBL" id="QAYE01000013">
    <property type="protein sequence ID" value="PTW43949.1"/>
    <property type="molecule type" value="Genomic_DNA"/>
</dbReference>
<proteinExistence type="predicted"/>
<evidence type="ECO:0008006" key="3">
    <source>
        <dbReference type="Google" id="ProtNLM"/>
    </source>
</evidence>
<dbReference type="AlphaFoldDB" id="A0A2T5TXJ9"/>
<dbReference type="OrthoDB" id="7508525at2"/>
<protein>
    <recommendedName>
        <fullName evidence="3">Lipoprotein</fullName>
    </recommendedName>
</protein>
<accession>A0A2T5TXJ9</accession>
<comment type="caution">
    <text evidence="1">The sequence shown here is derived from an EMBL/GenBank/DDBJ whole genome shotgun (WGS) entry which is preliminary data.</text>
</comment>